<evidence type="ECO:0000256" key="2">
    <source>
        <dbReference type="ARBA" id="ARBA00022737"/>
    </source>
</evidence>
<evidence type="ECO:0000256" key="3">
    <source>
        <dbReference type="PROSITE-ProRule" id="PRU00708"/>
    </source>
</evidence>
<dbReference type="PROSITE" id="PS51375">
    <property type="entry name" value="PPR"/>
    <property type="match status" value="6"/>
</dbReference>
<dbReference type="GO" id="GO:0003723">
    <property type="term" value="F:RNA binding"/>
    <property type="evidence" value="ECO:0007669"/>
    <property type="project" value="InterPro"/>
</dbReference>
<dbReference type="FunFam" id="1.25.40.10:FF:000333">
    <property type="entry name" value="Pentatricopeptide repeat-containing protein"/>
    <property type="match status" value="1"/>
</dbReference>
<organism evidence="4">
    <name type="scientific">Anthurium amnicola</name>
    <dbReference type="NCBI Taxonomy" id="1678845"/>
    <lineage>
        <taxon>Eukaryota</taxon>
        <taxon>Viridiplantae</taxon>
        <taxon>Streptophyta</taxon>
        <taxon>Embryophyta</taxon>
        <taxon>Tracheophyta</taxon>
        <taxon>Spermatophyta</taxon>
        <taxon>Magnoliopsida</taxon>
        <taxon>Liliopsida</taxon>
        <taxon>Araceae</taxon>
        <taxon>Pothoideae</taxon>
        <taxon>Potheae</taxon>
        <taxon>Anthurium</taxon>
    </lineage>
</organism>
<dbReference type="SUPFAM" id="SSF48452">
    <property type="entry name" value="TPR-like"/>
    <property type="match status" value="1"/>
</dbReference>
<dbReference type="EMBL" id="GDJX01015452">
    <property type="protein sequence ID" value="JAT52484.1"/>
    <property type="molecule type" value="Transcribed_RNA"/>
</dbReference>
<dbReference type="Pfam" id="PF01535">
    <property type="entry name" value="PPR"/>
    <property type="match status" value="3"/>
</dbReference>
<proteinExistence type="inferred from homology"/>
<dbReference type="AlphaFoldDB" id="A0A1D1YCX2"/>
<gene>
    <name evidence="4" type="primary">EMB1444_0</name>
    <name evidence="4" type="ORF">g.33173</name>
</gene>
<evidence type="ECO:0000313" key="4">
    <source>
        <dbReference type="EMBL" id="JAT52484.1"/>
    </source>
</evidence>
<dbReference type="FunFam" id="1.25.40.10:FF:000344">
    <property type="entry name" value="Pentatricopeptide repeat-containing protein"/>
    <property type="match status" value="1"/>
</dbReference>
<feature type="non-terminal residue" evidence="4">
    <location>
        <position position="1"/>
    </location>
</feature>
<feature type="repeat" description="PPR" evidence="3">
    <location>
        <begin position="427"/>
        <end position="461"/>
    </location>
</feature>
<feature type="repeat" description="PPR" evidence="3">
    <location>
        <begin position="227"/>
        <end position="257"/>
    </location>
</feature>
<dbReference type="NCBIfam" id="TIGR00756">
    <property type="entry name" value="PPR"/>
    <property type="match status" value="5"/>
</dbReference>
<dbReference type="GO" id="GO:0009451">
    <property type="term" value="P:RNA modification"/>
    <property type="evidence" value="ECO:0007669"/>
    <property type="project" value="InterPro"/>
</dbReference>
<dbReference type="InterPro" id="IPR046848">
    <property type="entry name" value="E_motif"/>
</dbReference>
<dbReference type="Pfam" id="PF13041">
    <property type="entry name" value="PPR_2"/>
    <property type="match status" value="4"/>
</dbReference>
<accession>A0A1D1YCX2</accession>
<dbReference type="PANTHER" id="PTHR47926:SF376">
    <property type="entry name" value="TETRATRICOPEPTIDE-LIKE HELICAL DOMAIN SUPERFAMILY"/>
    <property type="match status" value="1"/>
</dbReference>
<dbReference type="PANTHER" id="PTHR47926">
    <property type="entry name" value="PENTATRICOPEPTIDE REPEAT-CONTAINING PROTEIN"/>
    <property type="match status" value="1"/>
</dbReference>
<dbReference type="Gene3D" id="1.25.40.10">
    <property type="entry name" value="Tetratricopeptide repeat domain"/>
    <property type="match status" value="4"/>
</dbReference>
<dbReference type="InterPro" id="IPR011990">
    <property type="entry name" value="TPR-like_helical_dom_sf"/>
</dbReference>
<name>A0A1D1YCX2_9ARAE</name>
<keyword evidence="2" id="KW-0677">Repeat</keyword>
<feature type="repeat" description="PPR" evidence="3">
    <location>
        <begin position="258"/>
        <end position="288"/>
    </location>
</feature>
<protein>
    <submittedName>
        <fullName evidence="4">Pentatricopeptide repeat-containing protein At1g06145</fullName>
    </submittedName>
</protein>
<dbReference type="InterPro" id="IPR002885">
    <property type="entry name" value="PPR_rpt"/>
</dbReference>
<dbReference type="FunFam" id="1.25.40.10:FF:000184">
    <property type="entry name" value="Pentatricopeptide repeat-containing protein, chloroplastic"/>
    <property type="match status" value="1"/>
</dbReference>
<feature type="repeat" description="PPR" evidence="3">
    <location>
        <begin position="289"/>
        <end position="323"/>
    </location>
</feature>
<dbReference type="Pfam" id="PF20431">
    <property type="entry name" value="E_motif"/>
    <property type="match status" value="1"/>
</dbReference>
<feature type="repeat" description="PPR" evidence="3">
    <location>
        <begin position="124"/>
        <end position="158"/>
    </location>
</feature>
<sequence>KKAALDADLGARPSSCWGLVMIVERSNGVLPAISVFSSAFPSSKVIGNRREAHTAAAPARPVHPITSLLQRCSSLKDLKSVHAALVKAGAHRDSFFANQFVTACARFRRMDYALAAFARVADPNVFAYNAVIRGFVLCSAPAEALELYARMCRLRRPPTGYTFTALLKACAQVLPAAVGFARAVHAQTWKLGFDSQVFVQTALIDFYSNVGAVERSRRVFDEMTERDVVCWTTMISAHAQAGDLDSARDLFEGMPERSTVSWNTMIAGYARSGDVESAASLFDQMRGRDLVSWTTMIACYSRNKRFKEAIETFQGMKGAGIGPDEVTMATVISACAHLGALDLGKEAHLYVLQNRLDLDVYIGSALVDMYAKCGSLERSLMVFFFKLNKKNLFCWNSAIEGLAMHGCGEDALCLFRMMEKEEGVEPNGVTFVSILSACTHAGLVQEGRRMFSSMTEDYSIPPEIEHYGCMVDLLGRAGRLEEAFDMIRSMKMEPNSVIWGALLSGCKIHGSMEIGQAAVQQLMVLEPESSGCYTLSVNIHAQANQWNQVASIRGVMRERGVRKRSPGSSWIEMDGQVHEFVASDQSHAMCDDICALLAQLDSQLKRIDFNLLDTDFNLL</sequence>
<dbReference type="InterPro" id="IPR046960">
    <property type="entry name" value="PPR_At4g14850-like_plant"/>
</dbReference>
<feature type="repeat" description="PPR" evidence="3">
    <location>
        <begin position="391"/>
        <end position="426"/>
    </location>
</feature>
<comment type="similarity">
    <text evidence="1">Belongs to the PPR family. PCMP-H subfamily.</text>
</comment>
<evidence type="ECO:0000256" key="1">
    <source>
        <dbReference type="ARBA" id="ARBA00006643"/>
    </source>
</evidence>
<reference evidence="4" key="1">
    <citation type="submission" date="2015-07" db="EMBL/GenBank/DDBJ databases">
        <title>Transcriptome Assembly of Anthurium amnicola.</title>
        <authorList>
            <person name="Suzuki J."/>
        </authorList>
    </citation>
    <scope>NUCLEOTIDE SEQUENCE</scope>
</reference>